<dbReference type="Pfam" id="PF26250">
    <property type="entry name" value="RRM_RdRP1_2"/>
    <property type="match status" value="1"/>
</dbReference>
<reference evidence="11 12" key="1">
    <citation type="journal article" date="2022" name="Nat. Genet.">
        <title>Improved pea reference genome and pan-genome highlight genomic features and evolutionary characteristics.</title>
        <authorList>
            <person name="Yang T."/>
            <person name="Liu R."/>
            <person name="Luo Y."/>
            <person name="Hu S."/>
            <person name="Wang D."/>
            <person name="Wang C."/>
            <person name="Pandey M.K."/>
            <person name="Ge S."/>
            <person name="Xu Q."/>
            <person name="Li N."/>
            <person name="Li G."/>
            <person name="Huang Y."/>
            <person name="Saxena R.K."/>
            <person name="Ji Y."/>
            <person name="Li M."/>
            <person name="Yan X."/>
            <person name="He Y."/>
            <person name="Liu Y."/>
            <person name="Wang X."/>
            <person name="Xiang C."/>
            <person name="Varshney R.K."/>
            <person name="Ding H."/>
            <person name="Gao S."/>
            <person name="Zong X."/>
        </authorList>
    </citation>
    <scope>NUCLEOTIDE SEQUENCE [LARGE SCALE GENOMIC DNA]</scope>
    <source>
        <strain evidence="11 12">cv. Zhongwan 6</strain>
    </source>
</reference>
<evidence type="ECO:0000256" key="8">
    <source>
        <dbReference type="PROSITE-ProRule" id="PRU00176"/>
    </source>
</evidence>
<dbReference type="InterPro" id="IPR035979">
    <property type="entry name" value="RBD_domain_sf"/>
</dbReference>
<comment type="function">
    <text evidence="9">Probably involved in the RNA silencing pathway and required for the generation of small interfering RNAs (siRNAs).</text>
</comment>
<evidence type="ECO:0000313" key="11">
    <source>
        <dbReference type="EMBL" id="KAI5416947.1"/>
    </source>
</evidence>
<dbReference type="PANTHER" id="PTHR23079:SF5">
    <property type="entry name" value="RNA-DEPENDENT RNA POLYMERASE 2"/>
    <property type="match status" value="1"/>
</dbReference>
<dbReference type="Pfam" id="PF05183">
    <property type="entry name" value="RdRP"/>
    <property type="match status" value="1"/>
</dbReference>
<keyword evidence="2 9" id="KW-0696">RNA-directed RNA polymerase</keyword>
<dbReference type="AlphaFoldDB" id="A0A9D5ALW8"/>
<comment type="catalytic activity">
    <reaction evidence="7 9">
        <text>RNA(n) + a ribonucleoside 5'-triphosphate = RNA(n+1) + diphosphate</text>
        <dbReference type="Rhea" id="RHEA:21248"/>
        <dbReference type="Rhea" id="RHEA-COMP:14527"/>
        <dbReference type="Rhea" id="RHEA-COMP:17342"/>
        <dbReference type="ChEBI" id="CHEBI:33019"/>
        <dbReference type="ChEBI" id="CHEBI:61557"/>
        <dbReference type="ChEBI" id="CHEBI:140395"/>
        <dbReference type="EC" id="2.7.7.48"/>
    </reaction>
</comment>
<evidence type="ECO:0000313" key="12">
    <source>
        <dbReference type="Proteomes" id="UP001058974"/>
    </source>
</evidence>
<organism evidence="11 12">
    <name type="scientific">Pisum sativum</name>
    <name type="common">Garden pea</name>
    <name type="synonym">Lathyrus oleraceus</name>
    <dbReference type="NCBI Taxonomy" id="3888"/>
    <lineage>
        <taxon>Eukaryota</taxon>
        <taxon>Viridiplantae</taxon>
        <taxon>Streptophyta</taxon>
        <taxon>Embryophyta</taxon>
        <taxon>Tracheophyta</taxon>
        <taxon>Spermatophyta</taxon>
        <taxon>Magnoliopsida</taxon>
        <taxon>eudicotyledons</taxon>
        <taxon>Gunneridae</taxon>
        <taxon>Pentapetalae</taxon>
        <taxon>rosids</taxon>
        <taxon>fabids</taxon>
        <taxon>Fabales</taxon>
        <taxon>Fabaceae</taxon>
        <taxon>Papilionoideae</taxon>
        <taxon>50 kb inversion clade</taxon>
        <taxon>NPAAA clade</taxon>
        <taxon>Hologalegina</taxon>
        <taxon>IRL clade</taxon>
        <taxon>Fabeae</taxon>
        <taxon>Lathyrus</taxon>
    </lineage>
</organism>
<evidence type="ECO:0000256" key="2">
    <source>
        <dbReference type="ARBA" id="ARBA00022484"/>
    </source>
</evidence>
<dbReference type="GO" id="GO:0003968">
    <property type="term" value="F:RNA-directed RNA polymerase activity"/>
    <property type="evidence" value="ECO:0007669"/>
    <property type="project" value="UniProtKB-KW"/>
</dbReference>
<dbReference type="InterPro" id="IPR057590">
    <property type="entry name" value="PH_RDR1/2-like"/>
</dbReference>
<evidence type="ECO:0000256" key="1">
    <source>
        <dbReference type="ARBA" id="ARBA00005762"/>
    </source>
</evidence>
<dbReference type="InterPro" id="IPR057596">
    <property type="entry name" value="RDRP_core"/>
</dbReference>
<dbReference type="InterPro" id="IPR058763">
    <property type="entry name" value="RRM_RDR1/2-like"/>
</dbReference>
<dbReference type="GO" id="GO:0003723">
    <property type="term" value="F:RNA binding"/>
    <property type="evidence" value="ECO:0007669"/>
    <property type="project" value="UniProtKB-UniRule"/>
</dbReference>
<dbReference type="GO" id="GO:0030422">
    <property type="term" value="P:siRNA processing"/>
    <property type="evidence" value="ECO:0007669"/>
    <property type="project" value="TreeGrafter"/>
</dbReference>
<dbReference type="EC" id="2.7.7.48" evidence="9"/>
<dbReference type="Gramene" id="Psat04G0180500-T1">
    <property type="protein sequence ID" value="KAI5416947.1"/>
    <property type="gene ID" value="KIW84_041805"/>
</dbReference>
<evidence type="ECO:0000256" key="5">
    <source>
        <dbReference type="ARBA" id="ARBA00022884"/>
    </source>
</evidence>
<dbReference type="GO" id="GO:0031380">
    <property type="term" value="C:nuclear RNA-directed RNA polymerase complex"/>
    <property type="evidence" value="ECO:0007669"/>
    <property type="project" value="TreeGrafter"/>
</dbReference>
<dbReference type="InterPro" id="IPR000504">
    <property type="entry name" value="RRM_dom"/>
</dbReference>
<name>A0A9D5ALW8_PEA</name>
<accession>A0A9D5ALW8</accession>
<keyword evidence="6 9" id="KW-0943">RNA-mediated gene silencing</keyword>
<feature type="domain" description="RRM" evidence="10">
    <location>
        <begin position="9"/>
        <end position="92"/>
    </location>
</feature>
<comment type="caution">
    <text evidence="11">The sequence shown here is derived from an EMBL/GenBank/DDBJ whole genome shotgun (WGS) entry which is preliminary data.</text>
</comment>
<dbReference type="Pfam" id="PF24823">
    <property type="entry name" value="PH_RDR2"/>
    <property type="match status" value="1"/>
</dbReference>
<evidence type="ECO:0000256" key="4">
    <source>
        <dbReference type="ARBA" id="ARBA00022695"/>
    </source>
</evidence>
<evidence type="ECO:0000256" key="7">
    <source>
        <dbReference type="ARBA" id="ARBA00048744"/>
    </source>
</evidence>
<evidence type="ECO:0000256" key="3">
    <source>
        <dbReference type="ARBA" id="ARBA00022679"/>
    </source>
</evidence>
<dbReference type="OrthoDB" id="6513042at2759"/>
<comment type="similarity">
    <text evidence="1 9">Belongs to the RdRP family.</text>
</comment>
<keyword evidence="12" id="KW-1185">Reference proteome</keyword>
<sequence>MGTTSSETPSVRVYNIPQCATAKDLLNFLESTLGPSSVFALEIFTDHSNWKSRGSGRIQFETFQAKSEAISLSLNNKLLFNSHFLRLSFSSDDIVPRPSLPSNRLHNGVLHVGFPNGPDCMSVLQSWEGVRGWIMPERNRLDFWVTHNDQCFKLEIPFENMLECDGYCSDDSKPNALLLKLKYAPRIYQKKEGPNVASKFKANRYRFCKDNFEFTWVRTTDFTNLKSIGHSTSFFWEIVEDSFDSEVFRSFPLYRENLKDLSLEDGEELCSPTETVPLVKYRPDSKLPYEALFQLNSLVHTQKISLASVDDELIDLLASLDEETMAVIFQKLHKLNSTCYEPLKYVKTQLHVLSIKKKSVLPLQQKRLADNNIMRCHRALITPSKIYCLGPELETSNHVVKHFASYASDFMRITFVEEDWSKLPTNAISTSLQRGIFAKPFKTEIYKRVLNILRDGVLIGSKRFEFLAFSASQLRSNSVWLFASNDKVKAADIREWMGSFNNIRSVSKCAARMGQLFSSSRQTFEMAPQDVDLIPDIELTSDGINYCFSDGIGKISQTFARQLAQKLKLDQNRIPSAFQIRYGGYKGVIAVDPHSFRKLSLRNSMLKFESKNSMLCVTKWSESMPCFLNREIISLLSTLGVKDEALLALQEGQMQLLGKMLTDREAALDVLESLSGADSKSILVKMLHGFYEPNSEPYLSMMLKAHYAYQLSDLKSRCRIFVPKGRVLIGCLDETGILNYGQVFVRISVTNTKEKPGDENLRNVNGDDSTCIIVGKVVVTKNPCLHPGDIRVLDAVYNEELEENGLKDCLVFPQKGPRPHPNECSGGDLDGDLFFVSWDNDLIPAQTDNPMDYTGRRPRIMNHQVTLEEIHQFFVDYMISDTLGAISTAHLVHADREPDKARSRKCLELAELHSMAVDFAKTGAPAEMPRALKPREFPDFMERFEKPMYVSKGVLGKLYRALVESTLQVRSNIVLSEKLTEEAYDHQLEVNGFEVFLETASSHREMYAQKMSSLMSFYGAETEDEMLTGNLLKRASYLQRDNRRYGDMKDRILISVKDLQHEAKGWFESDCQPDEYQLMASAWYHVTYHPKYYHESSTFLSFPWIVGDILLHIKSANSSL</sequence>
<keyword evidence="5 8" id="KW-0694">RNA-binding</keyword>
<dbReference type="InterPro" id="IPR058751">
    <property type="entry name" value="RDRP_helical"/>
</dbReference>
<dbReference type="PANTHER" id="PTHR23079">
    <property type="entry name" value="RNA-DEPENDENT RNA POLYMERASE"/>
    <property type="match status" value="1"/>
</dbReference>
<proteinExistence type="inferred from homology"/>
<dbReference type="Gramene" id="Psat4g057120.1">
    <property type="protein sequence ID" value="Psat4g057120.1.cds"/>
    <property type="gene ID" value="Psat4g057120"/>
</dbReference>
<dbReference type="PROSITE" id="PS50102">
    <property type="entry name" value="RRM"/>
    <property type="match status" value="1"/>
</dbReference>
<dbReference type="Pfam" id="PF26253">
    <property type="entry name" value="RdRP_head"/>
    <property type="match status" value="1"/>
</dbReference>
<evidence type="ECO:0000256" key="9">
    <source>
        <dbReference type="RuleBase" id="RU363098"/>
    </source>
</evidence>
<dbReference type="EMBL" id="JAMSHJ010000004">
    <property type="protein sequence ID" value="KAI5416947.1"/>
    <property type="molecule type" value="Genomic_DNA"/>
</dbReference>
<evidence type="ECO:0000256" key="6">
    <source>
        <dbReference type="ARBA" id="ARBA00023158"/>
    </source>
</evidence>
<gene>
    <name evidence="11" type="ORF">KIW84_041805</name>
</gene>
<evidence type="ECO:0000259" key="10">
    <source>
        <dbReference type="PROSITE" id="PS50102"/>
    </source>
</evidence>
<keyword evidence="4 9" id="KW-0548">Nucleotidyltransferase</keyword>
<dbReference type="Pfam" id="PF26252">
    <property type="entry name" value="RdRP_helical"/>
    <property type="match status" value="1"/>
</dbReference>
<dbReference type="InterPro" id="IPR007855">
    <property type="entry name" value="RDRP"/>
</dbReference>
<protein>
    <recommendedName>
        <fullName evidence="9">RNA-dependent RNA polymerase</fullName>
        <ecNumber evidence="9">2.7.7.48</ecNumber>
    </recommendedName>
</protein>
<dbReference type="SUPFAM" id="SSF54928">
    <property type="entry name" value="RNA-binding domain, RBD"/>
    <property type="match status" value="1"/>
</dbReference>
<dbReference type="InterPro" id="IPR058752">
    <property type="entry name" value="RDRP_C_head"/>
</dbReference>
<keyword evidence="3 9" id="KW-0808">Transferase</keyword>
<dbReference type="Proteomes" id="UP001058974">
    <property type="component" value="Chromosome 4"/>
</dbReference>